<keyword evidence="6" id="KW-1185">Reference proteome</keyword>
<dbReference type="InterPro" id="IPR012338">
    <property type="entry name" value="Beta-lactam/transpept-like"/>
</dbReference>
<dbReference type="GO" id="GO:0000270">
    <property type="term" value="P:peptidoglycan metabolic process"/>
    <property type="evidence" value="ECO:0007669"/>
    <property type="project" value="TreeGrafter"/>
</dbReference>
<keyword evidence="4" id="KW-0472">Membrane</keyword>
<comment type="caution">
    <text evidence="5">The sequence shown here is derived from an EMBL/GenBank/DDBJ whole genome shotgun (WGS) entry which is preliminary data.</text>
</comment>
<dbReference type="PANTHER" id="PTHR30023:SF0">
    <property type="entry name" value="PENICILLIN-SENSITIVE CARBOXYPEPTIDASE A"/>
    <property type="match status" value="1"/>
</dbReference>
<dbReference type="GO" id="GO:0006508">
    <property type="term" value="P:proteolysis"/>
    <property type="evidence" value="ECO:0007669"/>
    <property type="project" value="InterPro"/>
</dbReference>
<dbReference type="InterPro" id="IPR000667">
    <property type="entry name" value="Peptidase_S13"/>
</dbReference>
<dbReference type="Proteomes" id="UP000538196">
    <property type="component" value="Unassembled WGS sequence"/>
</dbReference>
<feature type="compositionally biased region" description="Low complexity" evidence="3">
    <location>
        <begin position="123"/>
        <end position="142"/>
    </location>
</feature>
<protein>
    <submittedName>
        <fullName evidence="5">D-alanyl-D-alanine carboxypeptidase/D-alanyl-D-alanine-endopeptidase (Penicillin-binding protein 4)</fullName>
        <ecNumber evidence="5">3.4.16.4</ecNumber>
        <ecNumber evidence="5">3.4.21.-</ecNumber>
    </submittedName>
</protein>
<evidence type="ECO:0000313" key="5">
    <source>
        <dbReference type="EMBL" id="MBB2965346.1"/>
    </source>
</evidence>
<feature type="compositionally biased region" description="Basic and acidic residues" evidence="3">
    <location>
        <begin position="49"/>
        <end position="59"/>
    </location>
</feature>
<sequence>MHESDQPDSGLPNGTESDPSIPSTTPVPSLDQDAAAPDAGVPAAAPATRSERLSAEREAAATTGSTPASSPRRGAAAGLAGMTAGIMTAIRKHPRAWMIAGGAAALVVLGTGSVALGATVGSPASAAGVPSPTASASATKTPTPTPTPTVDPARPVPAAAPAASRIRTCSVAGLAQDGRLGNLEAQVVNAKTGEVLFDRNGGTPGPTASVMKTVTSAAALATLGPDYRVSTTVVAGSTPGQIVLVGGGDVTLSRLPGGQGAFYTGAPSIQDLADQAKQAMGGQPITSIVVDASLFGGPVWQPSWDENEERVVEGSTPYMTALMVDGDRDDPGAVESPRSTDPVGRAVQYFQQYLGTSVPVSEGTAPAGARQLAAVQSQPVTTLIQQAMKYSDNTIMEELARLVSIKNGAGNTFDAENAGVLAGLTGYGIDTAGLHIADGSGLSANNAVPPSYMTRLFIKVLNRENGLGVIYDGLPVSGQSGTLGPGYNRFTGANSAARGAVHAKTGWIDNGYTLSGIVDSADGTPLTFAVYALGNVGDNAKQAIDTLVTGIYKCGDNLSNT</sequence>
<keyword evidence="5" id="KW-0645">Protease</keyword>
<evidence type="ECO:0000256" key="3">
    <source>
        <dbReference type="SAM" id="MobiDB-lite"/>
    </source>
</evidence>
<dbReference type="Pfam" id="PF02113">
    <property type="entry name" value="Peptidase_S13"/>
    <property type="match status" value="2"/>
</dbReference>
<dbReference type="RefSeq" id="WP_183428041.1">
    <property type="nucleotide sequence ID" value="NZ_JACHVP010000001.1"/>
</dbReference>
<dbReference type="SUPFAM" id="SSF56601">
    <property type="entry name" value="beta-lactamase/transpeptidase-like"/>
    <property type="match status" value="1"/>
</dbReference>
<dbReference type="PRINTS" id="PR00922">
    <property type="entry name" value="DADACBPTASE3"/>
</dbReference>
<keyword evidence="5" id="KW-0121">Carboxypeptidase</keyword>
<name>A0A7W4YGV7_LEIAQ</name>
<proteinExistence type="inferred from homology"/>
<gene>
    <name evidence="5" type="ORF">FHX33_000078</name>
</gene>
<dbReference type="EMBL" id="JACHVP010000001">
    <property type="protein sequence ID" value="MBB2965346.1"/>
    <property type="molecule type" value="Genomic_DNA"/>
</dbReference>
<feature type="region of interest" description="Disordered" evidence="3">
    <location>
        <begin position="1"/>
        <end position="76"/>
    </location>
</feature>
<keyword evidence="4" id="KW-1133">Transmembrane helix</keyword>
<keyword evidence="2 5" id="KW-0378">Hydrolase</keyword>
<accession>A0A7W4YGV7</accession>
<dbReference type="GO" id="GO:0009002">
    <property type="term" value="F:serine-type D-Ala-D-Ala carboxypeptidase activity"/>
    <property type="evidence" value="ECO:0007669"/>
    <property type="project" value="UniProtKB-EC"/>
</dbReference>
<feature type="compositionally biased region" description="Polar residues" evidence="3">
    <location>
        <begin position="12"/>
        <end position="27"/>
    </location>
</feature>
<reference evidence="5 6" key="1">
    <citation type="submission" date="2020-08" db="EMBL/GenBank/DDBJ databases">
        <title>Sequencing the genomes of 1000 actinobacteria strains.</title>
        <authorList>
            <person name="Klenk H.-P."/>
        </authorList>
    </citation>
    <scope>NUCLEOTIDE SEQUENCE [LARGE SCALE GENOMIC DNA]</scope>
    <source>
        <strain evidence="5 6">DSM 20146</strain>
    </source>
</reference>
<feature type="region of interest" description="Disordered" evidence="3">
    <location>
        <begin position="123"/>
        <end position="156"/>
    </location>
</feature>
<dbReference type="Gene3D" id="3.40.710.10">
    <property type="entry name" value="DD-peptidase/beta-lactamase superfamily"/>
    <property type="match status" value="2"/>
</dbReference>
<evidence type="ECO:0000256" key="2">
    <source>
        <dbReference type="ARBA" id="ARBA00022801"/>
    </source>
</evidence>
<feature type="compositionally biased region" description="Low complexity" evidence="3">
    <location>
        <begin position="60"/>
        <end position="76"/>
    </location>
</feature>
<comment type="similarity">
    <text evidence="1">Belongs to the peptidase S13 family.</text>
</comment>
<feature type="transmembrane region" description="Helical" evidence="4">
    <location>
        <begin position="96"/>
        <end position="116"/>
    </location>
</feature>
<evidence type="ECO:0000256" key="4">
    <source>
        <dbReference type="SAM" id="Phobius"/>
    </source>
</evidence>
<dbReference type="PANTHER" id="PTHR30023">
    <property type="entry name" value="D-ALANYL-D-ALANINE CARBOXYPEPTIDASE"/>
    <property type="match status" value="1"/>
</dbReference>
<dbReference type="EC" id="3.4.16.4" evidence="5"/>
<dbReference type="EC" id="3.4.21.-" evidence="5"/>
<dbReference type="AlphaFoldDB" id="A0A7W4YGV7"/>
<evidence type="ECO:0000313" key="6">
    <source>
        <dbReference type="Proteomes" id="UP000538196"/>
    </source>
</evidence>
<evidence type="ECO:0000256" key="1">
    <source>
        <dbReference type="ARBA" id="ARBA00006096"/>
    </source>
</evidence>
<feature type="compositionally biased region" description="Low complexity" evidence="3">
    <location>
        <begin position="31"/>
        <end position="48"/>
    </location>
</feature>
<organism evidence="5 6">
    <name type="scientific">Leifsonia aquatica</name>
    <name type="common">Corynebacterium aquaticum</name>
    <dbReference type="NCBI Taxonomy" id="144185"/>
    <lineage>
        <taxon>Bacteria</taxon>
        <taxon>Bacillati</taxon>
        <taxon>Actinomycetota</taxon>
        <taxon>Actinomycetes</taxon>
        <taxon>Micrococcales</taxon>
        <taxon>Microbacteriaceae</taxon>
        <taxon>Leifsonia</taxon>
    </lineage>
</organism>
<keyword evidence="4" id="KW-0812">Transmembrane</keyword>